<keyword evidence="1" id="KW-1133">Transmembrane helix</keyword>
<proteinExistence type="predicted"/>
<dbReference type="PANTHER" id="PTHR34980:SF2">
    <property type="entry name" value="INNER MEMBRANE PROTEIN YHAH-RELATED"/>
    <property type="match status" value="1"/>
</dbReference>
<name>A0A6P1KGQ8_FAUOS</name>
<dbReference type="AlphaFoldDB" id="A0A6P1KGQ8"/>
<dbReference type="GO" id="GO:0005886">
    <property type="term" value="C:plasma membrane"/>
    <property type="evidence" value="ECO:0007669"/>
    <property type="project" value="TreeGrafter"/>
</dbReference>
<dbReference type="PANTHER" id="PTHR34980">
    <property type="entry name" value="INNER MEMBRANE PROTEIN-RELATED-RELATED"/>
    <property type="match status" value="1"/>
</dbReference>
<feature type="transmembrane region" description="Helical" evidence="1">
    <location>
        <begin position="140"/>
        <end position="159"/>
    </location>
</feature>
<accession>A0A6P1KGQ8</accession>
<keyword evidence="1" id="KW-0812">Transmembrane</keyword>
<feature type="transmembrane region" description="Helical" evidence="1">
    <location>
        <begin position="165"/>
        <end position="183"/>
    </location>
</feature>
<feature type="transmembrane region" description="Helical" evidence="1">
    <location>
        <begin position="195"/>
        <end position="213"/>
    </location>
</feature>
<organism evidence="2">
    <name type="scientific">Faucicola osloensis</name>
    <name type="common">Moraxella osloensis</name>
    <dbReference type="NCBI Taxonomy" id="34062"/>
    <lineage>
        <taxon>Bacteria</taxon>
        <taxon>Pseudomonadati</taxon>
        <taxon>Pseudomonadota</taxon>
        <taxon>Gammaproteobacteria</taxon>
        <taxon>Moraxellales</taxon>
        <taxon>Moraxellaceae</taxon>
        <taxon>Faucicola</taxon>
    </lineage>
</organism>
<gene>
    <name evidence="2" type="ORF">GSF12_03515</name>
</gene>
<sequence length="232" mass="25534">MKGQIANFSPQHGQGIIMGDDGKNYPFTSQQWQQATAPMAGQQVEFSVDAQGYAVAVVGLAAGNAINLNKPIDSTIAPIHHGYTDNSTTANYGQVTQAAGMNAVNPAWAIEENYGFFDWVKKSLSNYANFKGRARRKEYWYFYLACFMLYLGGAFIDYMIGTDGIVAGLISLALLIPNIAVGVRRLHDVNKSGWWMLIAFIPIIGGIMLLVWYCTDTKPNVNQWGAPARRLP</sequence>
<keyword evidence="1" id="KW-0472">Membrane</keyword>
<dbReference type="EMBL" id="CP047226">
    <property type="protein sequence ID" value="QHG09043.1"/>
    <property type="molecule type" value="Genomic_DNA"/>
</dbReference>
<protein>
    <submittedName>
        <fullName evidence="2">DUF805 domain-containing protein</fullName>
    </submittedName>
</protein>
<dbReference type="InterPro" id="IPR008523">
    <property type="entry name" value="DUF805"/>
</dbReference>
<reference evidence="2" key="1">
    <citation type="journal article" date="2020" name="Microbiol. Resour. Announc.">
        <title>Complete Genome Sequence of Moraxella osloensis Strain YV1, Isolated from an Australian Wastewater Treatment Plant.</title>
        <authorList>
            <person name="Batinovic S."/>
            <person name="Rice D.T.F."/>
            <person name="Seviour R.J."/>
            <person name="Petrovski S."/>
        </authorList>
    </citation>
    <scope>NUCLEOTIDE SEQUENCE</scope>
    <source>
        <strain evidence="2">YV1</strain>
    </source>
</reference>
<dbReference type="Pfam" id="PF05656">
    <property type="entry name" value="DUF805"/>
    <property type="match status" value="1"/>
</dbReference>
<evidence type="ECO:0000313" key="2">
    <source>
        <dbReference type="EMBL" id="QHG09043.1"/>
    </source>
</evidence>
<evidence type="ECO:0000256" key="1">
    <source>
        <dbReference type="SAM" id="Phobius"/>
    </source>
</evidence>